<dbReference type="RefSeq" id="WP_343913018.1">
    <property type="nucleotide sequence ID" value="NZ_BAAAGE010000003.1"/>
</dbReference>
<dbReference type="EMBL" id="BAAAGE010000003">
    <property type="protein sequence ID" value="GAA0724482.1"/>
    <property type="molecule type" value="Genomic_DNA"/>
</dbReference>
<keyword evidence="3" id="KW-1185">Reference proteome</keyword>
<dbReference type="Proteomes" id="UP001501758">
    <property type="component" value="Unassembled WGS sequence"/>
</dbReference>
<protein>
    <submittedName>
        <fullName evidence="2">Uncharacterized protein</fullName>
    </submittedName>
</protein>
<comment type="caution">
    <text evidence="2">The sequence shown here is derived from an EMBL/GenBank/DDBJ whole genome shotgun (WGS) entry which is preliminary data.</text>
</comment>
<evidence type="ECO:0000313" key="2">
    <source>
        <dbReference type="EMBL" id="GAA0724482.1"/>
    </source>
</evidence>
<proteinExistence type="predicted"/>
<evidence type="ECO:0000313" key="3">
    <source>
        <dbReference type="Proteomes" id="UP001501758"/>
    </source>
</evidence>
<gene>
    <name evidence="2" type="ORF">GCM10009430_28910</name>
</gene>
<organism evidence="2 3">
    <name type="scientific">Aquimarina litoralis</name>
    <dbReference type="NCBI Taxonomy" id="584605"/>
    <lineage>
        <taxon>Bacteria</taxon>
        <taxon>Pseudomonadati</taxon>
        <taxon>Bacteroidota</taxon>
        <taxon>Flavobacteriia</taxon>
        <taxon>Flavobacteriales</taxon>
        <taxon>Flavobacteriaceae</taxon>
        <taxon>Aquimarina</taxon>
    </lineage>
</organism>
<keyword evidence="1" id="KW-1133">Transmembrane helix</keyword>
<reference evidence="2 3" key="1">
    <citation type="journal article" date="2019" name="Int. J. Syst. Evol. Microbiol.">
        <title>The Global Catalogue of Microorganisms (GCM) 10K type strain sequencing project: providing services to taxonomists for standard genome sequencing and annotation.</title>
        <authorList>
            <consortium name="The Broad Institute Genomics Platform"/>
            <consortium name="The Broad Institute Genome Sequencing Center for Infectious Disease"/>
            <person name="Wu L."/>
            <person name="Ma J."/>
        </authorList>
    </citation>
    <scope>NUCLEOTIDE SEQUENCE [LARGE SCALE GENOMIC DNA]</scope>
    <source>
        <strain evidence="2 3">JCM 15974</strain>
    </source>
</reference>
<name>A0ABN1IZP2_9FLAO</name>
<evidence type="ECO:0000256" key="1">
    <source>
        <dbReference type="SAM" id="Phobius"/>
    </source>
</evidence>
<accession>A0ABN1IZP2</accession>
<sequence>MKNNSASTNDITEWKGQDIILFQEDLKKEVKSSISEKSFYNYFKTSSEKIPRVDILNMLSEYCGYENWNDFKTQNSKIISNNTKKKTTKRKWIVFFLIGILFITSAYFLIPKSNTFNFCFIDRDRNEPITKNPIEIIVLNNEQSPYYTKSDSLGCFTWTTKDDFIHFVIKSPYHKTDTIFRSISTITKENIRVSTDDYALMLHYYANGKLDNWKNRKKELSKMIADDAVIFQVLPSGLGIEVYSKIEFINKLTTPTKSLQNIEIIESRRSEGQVVKLKFKIKS</sequence>
<feature type="transmembrane region" description="Helical" evidence="1">
    <location>
        <begin position="92"/>
        <end position="110"/>
    </location>
</feature>
<keyword evidence="1" id="KW-0472">Membrane</keyword>
<keyword evidence="1" id="KW-0812">Transmembrane</keyword>